<evidence type="ECO:0000313" key="3">
    <source>
        <dbReference type="Proteomes" id="UP000297951"/>
    </source>
</evidence>
<comment type="caution">
    <text evidence="2">The sequence shown here is derived from an EMBL/GenBank/DDBJ whole genome shotgun (WGS) entry which is preliminary data.</text>
</comment>
<dbReference type="Proteomes" id="UP000297951">
    <property type="component" value="Unassembled WGS sequence"/>
</dbReference>
<keyword evidence="1" id="KW-0472">Membrane</keyword>
<keyword evidence="1" id="KW-0812">Transmembrane</keyword>
<evidence type="ECO:0000256" key="1">
    <source>
        <dbReference type="SAM" id="Phobius"/>
    </source>
</evidence>
<evidence type="ECO:0000313" key="2">
    <source>
        <dbReference type="EMBL" id="TFU23831.1"/>
    </source>
</evidence>
<dbReference type="AlphaFoldDB" id="A0A4Y9F7G6"/>
<organism evidence="2 3">
    <name type="scientific">Rothia nasimurium</name>
    <dbReference type="NCBI Taxonomy" id="85336"/>
    <lineage>
        <taxon>Bacteria</taxon>
        <taxon>Bacillati</taxon>
        <taxon>Actinomycetota</taxon>
        <taxon>Actinomycetes</taxon>
        <taxon>Micrococcales</taxon>
        <taxon>Micrococcaceae</taxon>
        <taxon>Rothia</taxon>
    </lineage>
</organism>
<protein>
    <submittedName>
        <fullName evidence="2">Uncharacterized protein</fullName>
    </submittedName>
</protein>
<accession>A0A4Y9F7G6</accession>
<keyword evidence="1" id="KW-1133">Transmembrane helix</keyword>
<feature type="transmembrane region" description="Helical" evidence="1">
    <location>
        <begin position="134"/>
        <end position="154"/>
    </location>
</feature>
<proteinExistence type="predicted"/>
<sequence>MPTPHKETPIGKHFNVEEIFDKAPVTGAQDLSLHLDEDKTTPQEKAVITWDRYTGNEYEECDPWDNQPANLTEEQHRLTTLIAVFKELGKSLFKVLAFATYTLAAGPFIIPPLFAAITGDPGYVESLSEQNIEIILMTMFYMACCYSAFAAVMCTRRIFKISRSSRVTESAPLGTASLGVSGKATEA</sequence>
<feature type="transmembrane region" description="Helical" evidence="1">
    <location>
        <begin position="95"/>
        <end position="114"/>
    </location>
</feature>
<name>A0A4Y9F7G6_9MICC</name>
<reference evidence="2 3" key="1">
    <citation type="submission" date="2019-03" db="EMBL/GenBank/DDBJ databases">
        <title>Diversity of the mouse oral microbiome.</title>
        <authorList>
            <person name="Joseph S."/>
            <person name="Aduse-Opoku J."/>
            <person name="Curtis M."/>
            <person name="Wade W."/>
            <person name="Hashim A."/>
        </authorList>
    </citation>
    <scope>NUCLEOTIDE SEQUENCE [LARGE SCALE GENOMIC DNA]</scope>
    <source>
        <strain evidence="3">irhom_31</strain>
    </source>
</reference>
<gene>
    <name evidence="2" type="ORF">E4U03_01615</name>
</gene>
<dbReference type="EMBL" id="SPQC01000004">
    <property type="protein sequence ID" value="TFU23831.1"/>
    <property type="molecule type" value="Genomic_DNA"/>
</dbReference>
<dbReference type="RefSeq" id="WP_135011250.1">
    <property type="nucleotide sequence ID" value="NZ_JADGLK010000004.1"/>
</dbReference>